<protein>
    <submittedName>
        <fullName evidence="3">Uncharacterized protein</fullName>
    </submittedName>
</protein>
<evidence type="ECO:0000313" key="3">
    <source>
        <dbReference type="EMBL" id="QWG14193.1"/>
    </source>
</evidence>
<feature type="region of interest" description="Disordered" evidence="1">
    <location>
        <begin position="1"/>
        <end position="95"/>
    </location>
</feature>
<dbReference type="EMBL" id="CP076134">
    <property type="protein sequence ID" value="QWG14193.1"/>
    <property type="molecule type" value="Genomic_DNA"/>
</dbReference>
<feature type="transmembrane region" description="Helical" evidence="2">
    <location>
        <begin position="135"/>
        <end position="162"/>
    </location>
</feature>
<evidence type="ECO:0000256" key="1">
    <source>
        <dbReference type="SAM" id="MobiDB-lite"/>
    </source>
</evidence>
<sequence>MNVSEQQAEQTSGESGSVSAGPAAPNSSAAAPETLKAATEVESPGLAPGQGEAAKLDAAKAEAPKAETPKAETPKAEIPKPETPKAEALKADAPRSPGKVMIISAGDRAWDGKGSGPEIESEPNAGMFGKRRVSALAAVVALAAVAGALGGALATAGVMHFAGAGSTASSNPVLEASVARIDADLLALKAGVEQTSKAGLSQYNKTSDRLDKVERAQAEPAAKLAKLSEAVEKLRAVPVPVAAAPAAARDVTGSISPPAVAAPVPLPVPKPELARLPTVEGWVLRDVAHGGALIEGRQGIYEVYAGDPVPGLGRIDAIRKQDGRWVVVTSKGLVVAR</sequence>
<keyword evidence="2" id="KW-1133">Transmembrane helix</keyword>
<gene>
    <name evidence="3" type="ORF">KMZ29_05755</name>
</gene>
<proteinExistence type="predicted"/>
<organism evidence="3 4">
    <name type="scientific">Bradyrhizobium sediminis</name>
    <dbReference type="NCBI Taxonomy" id="2840469"/>
    <lineage>
        <taxon>Bacteria</taxon>
        <taxon>Pseudomonadati</taxon>
        <taxon>Pseudomonadota</taxon>
        <taxon>Alphaproteobacteria</taxon>
        <taxon>Hyphomicrobiales</taxon>
        <taxon>Nitrobacteraceae</taxon>
        <taxon>Bradyrhizobium</taxon>
    </lineage>
</organism>
<reference evidence="3" key="1">
    <citation type="submission" date="2021-06" db="EMBL/GenBank/DDBJ databases">
        <title>Bradyrhizobium sp. S2-20-1 Genome sequencing.</title>
        <authorList>
            <person name="Jin L."/>
        </authorList>
    </citation>
    <scope>NUCLEOTIDE SEQUENCE</scope>
    <source>
        <strain evidence="3">S2-20-1</strain>
    </source>
</reference>
<name>A0A975NFJ4_9BRAD</name>
<dbReference type="Proteomes" id="UP000680839">
    <property type="component" value="Chromosome"/>
</dbReference>
<feature type="compositionally biased region" description="Polar residues" evidence="1">
    <location>
        <begin position="1"/>
        <end position="11"/>
    </location>
</feature>
<evidence type="ECO:0000256" key="2">
    <source>
        <dbReference type="SAM" id="Phobius"/>
    </source>
</evidence>
<evidence type="ECO:0000313" key="4">
    <source>
        <dbReference type="Proteomes" id="UP000680839"/>
    </source>
</evidence>
<dbReference type="AlphaFoldDB" id="A0A975NFJ4"/>
<keyword evidence="2" id="KW-0812">Transmembrane</keyword>
<feature type="compositionally biased region" description="Basic and acidic residues" evidence="1">
    <location>
        <begin position="54"/>
        <end position="93"/>
    </location>
</feature>
<accession>A0A975NFJ4</accession>
<keyword evidence="2" id="KW-0472">Membrane</keyword>
<feature type="compositionally biased region" description="Low complexity" evidence="1">
    <location>
        <begin position="12"/>
        <end position="32"/>
    </location>
</feature>